<dbReference type="PANTHER" id="PTHR48079">
    <property type="entry name" value="PROTEIN YEEZ"/>
    <property type="match status" value="1"/>
</dbReference>
<sequence>MILITGGTGLVGAHLLYKLVTANKRVRALYRTAESRSGVEQVFSYYTENYKPLYDSIEWVEADLLDIPKLTEAFKNVSYVYHAAALISFAPNDSERLRKTNIEGTANIVNLCLSCNIKKLCYVSSIATLGDTVKNTSVNEDTDWNPEKDNSMYSITKYGAEMEVWRGTQEGLDAVIVNPGVIIGSGMWHRGSGQLFQRVYAGLSFYTSGHVACVTIDDVVSCMIGLLESTIKNERFILVASHIPYKDFLEHIAKALNKKPPTIMAKPWLLALIWRLDWLKHTLFRTPRKLTKQMVYSIQDRTHYNNTKVKTALGFKFTPVTKAIETVGNHFLQDKH</sequence>
<comment type="caution">
    <text evidence="2">The sequence shown here is derived from an EMBL/GenBank/DDBJ whole genome shotgun (WGS) entry which is preliminary data.</text>
</comment>
<dbReference type="Proteomes" id="UP001597472">
    <property type="component" value="Unassembled WGS sequence"/>
</dbReference>
<evidence type="ECO:0000313" key="3">
    <source>
        <dbReference type="Proteomes" id="UP001597472"/>
    </source>
</evidence>
<keyword evidence="3" id="KW-1185">Reference proteome</keyword>
<accession>A0ABW5KS39</accession>
<name>A0ABW5KS39_9FLAO</name>
<dbReference type="InterPro" id="IPR036291">
    <property type="entry name" value="NAD(P)-bd_dom_sf"/>
</dbReference>
<evidence type="ECO:0000259" key="1">
    <source>
        <dbReference type="Pfam" id="PF01370"/>
    </source>
</evidence>
<dbReference type="InterPro" id="IPR051783">
    <property type="entry name" value="NAD(P)-dependent_oxidoreduct"/>
</dbReference>
<dbReference type="Pfam" id="PF01370">
    <property type="entry name" value="Epimerase"/>
    <property type="match status" value="1"/>
</dbReference>
<protein>
    <submittedName>
        <fullName evidence="2">NAD-dependent epimerase/dehydratase family protein</fullName>
    </submittedName>
</protein>
<dbReference type="PANTHER" id="PTHR48079:SF6">
    <property type="entry name" value="NAD(P)-BINDING DOMAIN-CONTAINING PROTEIN-RELATED"/>
    <property type="match status" value="1"/>
</dbReference>
<feature type="domain" description="NAD-dependent epimerase/dehydratase" evidence="1">
    <location>
        <begin position="2"/>
        <end position="199"/>
    </location>
</feature>
<proteinExistence type="predicted"/>
<dbReference type="RefSeq" id="WP_376892319.1">
    <property type="nucleotide sequence ID" value="NZ_JBHULS010000002.1"/>
</dbReference>
<dbReference type="SUPFAM" id="SSF51735">
    <property type="entry name" value="NAD(P)-binding Rossmann-fold domains"/>
    <property type="match status" value="1"/>
</dbReference>
<organism evidence="2 3">
    <name type="scientific">Bizionia sediminis</name>
    <dbReference type="NCBI Taxonomy" id="1737064"/>
    <lineage>
        <taxon>Bacteria</taxon>
        <taxon>Pseudomonadati</taxon>
        <taxon>Bacteroidota</taxon>
        <taxon>Flavobacteriia</taxon>
        <taxon>Flavobacteriales</taxon>
        <taxon>Flavobacteriaceae</taxon>
        <taxon>Bizionia</taxon>
    </lineage>
</organism>
<dbReference type="EMBL" id="JBHULS010000002">
    <property type="protein sequence ID" value="MFD2551190.1"/>
    <property type="molecule type" value="Genomic_DNA"/>
</dbReference>
<dbReference type="Gene3D" id="3.40.50.720">
    <property type="entry name" value="NAD(P)-binding Rossmann-like Domain"/>
    <property type="match status" value="1"/>
</dbReference>
<reference evidence="3" key="1">
    <citation type="journal article" date="2019" name="Int. J. Syst. Evol. Microbiol.">
        <title>The Global Catalogue of Microorganisms (GCM) 10K type strain sequencing project: providing services to taxonomists for standard genome sequencing and annotation.</title>
        <authorList>
            <consortium name="The Broad Institute Genomics Platform"/>
            <consortium name="The Broad Institute Genome Sequencing Center for Infectious Disease"/>
            <person name="Wu L."/>
            <person name="Ma J."/>
        </authorList>
    </citation>
    <scope>NUCLEOTIDE SEQUENCE [LARGE SCALE GENOMIC DNA]</scope>
    <source>
        <strain evidence="3">KCTC 42587</strain>
    </source>
</reference>
<gene>
    <name evidence="2" type="ORF">ACFSQP_05120</name>
</gene>
<evidence type="ECO:0000313" key="2">
    <source>
        <dbReference type="EMBL" id="MFD2551190.1"/>
    </source>
</evidence>
<dbReference type="InterPro" id="IPR001509">
    <property type="entry name" value="Epimerase_deHydtase"/>
</dbReference>